<comment type="caution">
    <text evidence="7">The sequence shown here is derived from an EMBL/GenBank/DDBJ whole genome shotgun (WGS) entry which is preliminary data.</text>
</comment>
<keyword evidence="3" id="KW-0809">Transit peptide</keyword>
<comment type="subcellular location">
    <subcellularLocation>
        <location evidence="1">Mitochondrion</location>
    </subcellularLocation>
</comment>
<dbReference type="EMBL" id="JEMT01017645">
    <property type="protein sequence ID" value="EXX67633.1"/>
    <property type="molecule type" value="Genomic_DNA"/>
</dbReference>
<dbReference type="STRING" id="1432141.A0A015MLF9"/>
<organism evidence="7 8">
    <name type="scientific">Rhizophagus irregularis (strain DAOM 197198w)</name>
    <name type="common">Glomus intraradices</name>
    <dbReference type="NCBI Taxonomy" id="1432141"/>
    <lineage>
        <taxon>Eukaryota</taxon>
        <taxon>Fungi</taxon>
        <taxon>Fungi incertae sedis</taxon>
        <taxon>Mucoromycota</taxon>
        <taxon>Glomeromycotina</taxon>
        <taxon>Glomeromycetes</taxon>
        <taxon>Glomerales</taxon>
        <taxon>Glomeraceae</taxon>
        <taxon>Rhizophagus</taxon>
    </lineage>
</organism>
<reference evidence="7 8" key="1">
    <citation type="submission" date="2014-02" db="EMBL/GenBank/DDBJ databases">
        <title>Single nucleus genome sequencing reveals high similarity among nuclei of an endomycorrhizal fungus.</title>
        <authorList>
            <person name="Lin K."/>
            <person name="Geurts R."/>
            <person name="Zhang Z."/>
            <person name="Limpens E."/>
            <person name="Saunders D.G."/>
            <person name="Mu D."/>
            <person name="Pang E."/>
            <person name="Cao H."/>
            <person name="Cha H."/>
            <person name="Lin T."/>
            <person name="Zhou Q."/>
            <person name="Shang Y."/>
            <person name="Li Y."/>
            <person name="Ivanov S."/>
            <person name="Sharma T."/>
            <person name="Velzen R.V."/>
            <person name="Ruijter N.D."/>
            <person name="Aanen D.K."/>
            <person name="Win J."/>
            <person name="Kamoun S."/>
            <person name="Bisseling T."/>
            <person name="Huang S."/>
        </authorList>
    </citation>
    <scope>NUCLEOTIDE SEQUENCE [LARGE SCALE GENOMIC DNA]</scope>
    <source>
        <strain evidence="8">DAOM197198w</strain>
    </source>
</reference>
<evidence type="ECO:0000313" key="8">
    <source>
        <dbReference type="Proteomes" id="UP000022910"/>
    </source>
</evidence>
<name>A0A015MLF9_RHIIW</name>
<dbReference type="GO" id="GO:0003735">
    <property type="term" value="F:structural constituent of ribosome"/>
    <property type="evidence" value="ECO:0007669"/>
    <property type="project" value="InterPro"/>
</dbReference>
<proteinExistence type="inferred from homology"/>
<dbReference type="InterPro" id="IPR019189">
    <property type="entry name" value="Ribosomal_mL41"/>
</dbReference>
<accession>A0A015MLF9</accession>
<dbReference type="Proteomes" id="UP000022910">
    <property type="component" value="Unassembled WGS sequence"/>
</dbReference>
<dbReference type="PANTHER" id="PTHR21338:SF0">
    <property type="entry name" value="LARGE RIBOSOMAL SUBUNIT PROTEIN ML41"/>
    <property type="match status" value="1"/>
</dbReference>
<dbReference type="OMA" id="KLMIANE"/>
<dbReference type="PANTHER" id="PTHR21338">
    <property type="entry name" value="MITOCHONDRIAL RIBOSOMAL PROTEIN L41"/>
    <property type="match status" value="1"/>
</dbReference>
<dbReference type="AlphaFoldDB" id="A0A015MLF9"/>
<dbReference type="Pfam" id="PF09809">
    <property type="entry name" value="MRP-L27"/>
    <property type="match status" value="1"/>
</dbReference>
<gene>
    <name evidence="7" type="ORF">RirG_112540</name>
</gene>
<evidence type="ECO:0008006" key="9">
    <source>
        <dbReference type="Google" id="ProtNLM"/>
    </source>
</evidence>
<protein>
    <recommendedName>
        <fullName evidence="9">Mitochondrial ribosomal protein L27-domain-containing protein</fullName>
    </recommendedName>
</protein>
<evidence type="ECO:0000256" key="5">
    <source>
        <dbReference type="ARBA" id="ARBA00023128"/>
    </source>
</evidence>
<evidence type="ECO:0000256" key="4">
    <source>
        <dbReference type="ARBA" id="ARBA00022980"/>
    </source>
</evidence>
<evidence type="ECO:0000256" key="3">
    <source>
        <dbReference type="ARBA" id="ARBA00022946"/>
    </source>
</evidence>
<dbReference type="OrthoDB" id="408933at2759"/>
<sequence length="109" mass="12481">MTFGVIKAIYRGAKRTPMNTKRGHNYYKGTGSGSMGWHTKRGGYKIDPKKVRTYVVPNLTDCPYLPYVEPKAKRGIKYTIDTDKYLELANKYVKKISENKLMIANEAKN</sequence>
<evidence type="ECO:0000256" key="2">
    <source>
        <dbReference type="ARBA" id="ARBA00010152"/>
    </source>
</evidence>
<evidence type="ECO:0000313" key="7">
    <source>
        <dbReference type="EMBL" id="EXX67633.1"/>
    </source>
</evidence>
<keyword evidence="5" id="KW-0496">Mitochondrion</keyword>
<keyword evidence="8" id="KW-1185">Reference proteome</keyword>
<evidence type="ECO:0000256" key="6">
    <source>
        <dbReference type="ARBA" id="ARBA00023274"/>
    </source>
</evidence>
<dbReference type="GO" id="GO:0006412">
    <property type="term" value="P:translation"/>
    <property type="evidence" value="ECO:0007669"/>
    <property type="project" value="TreeGrafter"/>
</dbReference>
<keyword evidence="4" id="KW-0689">Ribosomal protein</keyword>
<comment type="similarity">
    <text evidence="2">Belongs to the mitochondrion-specific ribosomal protein mL41 family.</text>
</comment>
<dbReference type="GO" id="GO:0005762">
    <property type="term" value="C:mitochondrial large ribosomal subunit"/>
    <property type="evidence" value="ECO:0007669"/>
    <property type="project" value="InterPro"/>
</dbReference>
<keyword evidence="6" id="KW-0687">Ribonucleoprotein</keyword>
<evidence type="ECO:0000256" key="1">
    <source>
        <dbReference type="ARBA" id="ARBA00004173"/>
    </source>
</evidence>
<dbReference type="HOGENOM" id="CLU_131055_3_0_1"/>